<keyword evidence="1" id="KW-1185">Reference proteome</keyword>
<proteinExistence type="predicted"/>
<sequence>MLAWQFEVIVRALTEGDGITSYNYELARILQTRLSSAAFLLWDSLPQTVQADYTATKKRLKEAFGQRHFMDRFRASLSACPRGPRESLEVYAAEISRLVDEAFPEYGDRVQREEKFRRFLAALDPVLRTKCHEQGATDLEEAVIITGQCENARDAIKTDYMTFNAAGNAADGGVVAAVYSVTDNGELYRAMEQLTEEMRDLKTDLGRLGDENRKLKAAMCTRPVDEWNERGVQSDVKCKCVCGGTRMPVTFLYWLS</sequence>
<dbReference type="Proteomes" id="UP000000437">
    <property type="component" value="Chromosome 24"/>
</dbReference>
<evidence type="ECO:0000313" key="1">
    <source>
        <dbReference type="Proteomes" id="UP000000437"/>
    </source>
</evidence>
<name>A0AC58IRC4_DANRE</name>
<protein>
    <submittedName>
        <fullName evidence="2">Uncharacterized protein</fullName>
    </submittedName>
</protein>
<gene>
    <name evidence="2" type="primary">LOC141380671</name>
</gene>
<accession>A0AC58IRC4</accession>
<organism evidence="1 2">
    <name type="scientific">Danio rerio</name>
    <name type="common">Zebrafish</name>
    <name type="synonym">Brachydanio rerio</name>
    <dbReference type="NCBI Taxonomy" id="7955"/>
    <lineage>
        <taxon>Eukaryota</taxon>
        <taxon>Metazoa</taxon>
        <taxon>Chordata</taxon>
        <taxon>Craniata</taxon>
        <taxon>Vertebrata</taxon>
        <taxon>Euteleostomi</taxon>
        <taxon>Actinopterygii</taxon>
        <taxon>Neopterygii</taxon>
        <taxon>Teleostei</taxon>
        <taxon>Ostariophysi</taxon>
        <taxon>Cypriniformes</taxon>
        <taxon>Danionidae</taxon>
        <taxon>Danioninae</taxon>
        <taxon>Danio</taxon>
    </lineage>
</organism>
<evidence type="ECO:0000313" key="2">
    <source>
        <dbReference type="RefSeq" id="XP_073796767.1"/>
    </source>
</evidence>
<dbReference type="RefSeq" id="XP_073796767.1">
    <property type="nucleotide sequence ID" value="XM_073940666.1"/>
</dbReference>
<reference evidence="2" key="1">
    <citation type="submission" date="2025-08" db="UniProtKB">
        <authorList>
            <consortium name="RefSeq"/>
        </authorList>
    </citation>
    <scope>IDENTIFICATION</scope>
    <source>
        <strain evidence="2">Tuebingen</strain>
        <tissue evidence="2">Fibroblasts and whole tissue</tissue>
    </source>
</reference>